<proteinExistence type="predicted"/>
<accession>A0A4C1VN50</accession>
<organism evidence="2 3">
    <name type="scientific">Eumeta variegata</name>
    <name type="common">Bagworm moth</name>
    <name type="synonym">Eumeta japonica</name>
    <dbReference type="NCBI Taxonomy" id="151549"/>
    <lineage>
        <taxon>Eukaryota</taxon>
        <taxon>Metazoa</taxon>
        <taxon>Ecdysozoa</taxon>
        <taxon>Arthropoda</taxon>
        <taxon>Hexapoda</taxon>
        <taxon>Insecta</taxon>
        <taxon>Pterygota</taxon>
        <taxon>Neoptera</taxon>
        <taxon>Endopterygota</taxon>
        <taxon>Lepidoptera</taxon>
        <taxon>Glossata</taxon>
        <taxon>Ditrysia</taxon>
        <taxon>Tineoidea</taxon>
        <taxon>Psychidae</taxon>
        <taxon>Oiketicinae</taxon>
        <taxon>Eumeta</taxon>
    </lineage>
</organism>
<dbReference type="Proteomes" id="UP000299102">
    <property type="component" value="Unassembled WGS sequence"/>
</dbReference>
<feature type="compositionally biased region" description="Basic and acidic residues" evidence="1">
    <location>
        <begin position="35"/>
        <end position="54"/>
    </location>
</feature>
<gene>
    <name evidence="2" type="ORF">EVAR_33677_1</name>
</gene>
<dbReference type="OrthoDB" id="7167329at2759"/>
<evidence type="ECO:0000313" key="2">
    <source>
        <dbReference type="EMBL" id="GBP40101.1"/>
    </source>
</evidence>
<dbReference type="AlphaFoldDB" id="A0A4C1VN50"/>
<name>A0A4C1VN50_EUMVA</name>
<feature type="compositionally biased region" description="Basic residues" evidence="1">
    <location>
        <begin position="25"/>
        <end position="34"/>
    </location>
</feature>
<dbReference type="EMBL" id="BGZK01000376">
    <property type="protein sequence ID" value="GBP40101.1"/>
    <property type="molecule type" value="Genomic_DNA"/>
</dbReference>
<reference evidence="2 3" key="1">
    <citation type="journal article" date="2019" name="Commun. Biol.">
        <title>The bagworm genome reveals a unique fibroin gene that provides high tensile strength.</title>
        <authorList>
            <person name="Kono N."/>
            <person name="Nakamura H."/>
            <person name="Ohtoshi R."/>
            <person name="Tomita M."/>
            <person name="Numata K."/>
            <person name="Arakawa K."/>
        </authorList>
    </citation>
    <scope>NUCLEOTIDE SEQUENCE [LARGE SCALE GENOMIC DNA]</scope>
</reference>
<protein>
    <submittedName>
        <fullName evidence="2">Uncharacterized protein</fullName>
    </submittedName>
</protein>
<comment type="caution">
    <text evidence="2">The sequence shown here is derived from an EMBL/GenBank/DDBJ whole genome shotgun (WGS) entry which is preliminary data.</text>
</comment>
<sequence>MAAVGQGWRPHKLVFSFTLTPPTHQKNKITSSKKRKDDRLLRKYDRHRPEDKSTRTIVDLTPLTKDMKYKRHIRSMSDVQSSTPCKLPFRSHRINSHALIYDSDTRNRLRIHNRYRYADSSDSSGSERPRKLRTIERNIMKPPDSMRIL</sequence>
<keyword evidence="3" id="KW-1185">Reference proteome</keyword>
<evidence type="ECO:0000256" key="1">
    <source>
        <dbReference type="SAM" id="MobiDB-lite"/>
    </source>
</evidence>
<evidence type="ECO:0000313" key="3">
    <source>
        <dbReference type="Proteomes" id="UP000299102"/>
    </source>
</evidence>
<feature type="region of interest" description="Disordered" evidence="1">
    <location>
        <begin position="20"/>
        <end position="55"/>
    </location>
</feature>